<feature type="region of interest" description="Disordered" evidence="5">
    <location>
        <begin position="388"/>
        <end position="411"/>
    </location>
</feature>
<dbReference type="GO" id="GO:0046982">
    <property type="term" value="F:protein heterodimerization activity"/>
    <property type="evidence" value="ECO:0007669"/>
    <property type="project" value="InterPro"/>
</dbReference>
<comment type="caution">
    <text evidence="7">The sequence shown here is derived from an EMBL/GenBank/DDBJ whole genome shotgun (WGS) entry which is preliminary data.</text>
</comment>
<keyword evidence="4" id="KW-0539">Nucleus</keyword>
<gene>
    <name evidence="7" type="ORF">CPB84DRAFT_1680169</name>
</gene>
<accession>A0A9P5NQ69</accession>
<protein>
    <recommendedName>
        <fullName evidence="6">Bromodomain associated domain-containing protein</fullName>
    </recommendedName>
</protein>
<feature type="compositionally biased region" description="Basic and acidic residues" evidence="5">
    <location>
        <begin position="390"/>
        <end position="399"/>
    </location>
</feature>
<keyword evidence="8" id="KW-1185">Reference proteome</keyword>
<feature type="region of interest" description="Disordered" evidence="5">
    <location>
        <begin position="284"/>
        <end position="313"/>
    </location>
</feature>
<dbReference type="SUPFAM" id="SSF47113">
    <property type="entry name" value="Histone-fold"/>
    <property type="match status" value="1"/>
</dbReference>
<dbReference type="Pfam" id="PF07524">
    <property type="entry name" value="Bromo_TP"/>
    <property type="match status" value="1"/>
</dbReference>
<dbReference type="Gene3D" id="1.10.20.10">
    <property type="entry name" value="Histone, subunit A"/>
    <property type="match status" value="1"/>
</dbReference>
<dbReference type="AlphaFoldDB" id="A0A9P5NQ69"/>
<feature type="compositionally biased region" description="Pro residues" evidence="5">
    <location>
        <begin position="237"/>
        <end position="248"/>
    </location>
</feature>
<feature type="region of interest" description="Disordered" evidence="5">
    <location>
        <begin position="120"/>
        <end position="256"/>
    </location>
</feature>
<feature type="compositionally biased region" description="Low complexity" evidence="5">
    <location>
        <begin position="184"/>
        <end position="196"/>
    </location>
</feature>
<evidence type="ECO:0000256" key="2">
    <source>
        <dbReference type="ARBA" id="ARBA00023015"/>
    </source>
</evidence>
<feature type="compositionally biased region" description="Acidic residues" evidence="5">
    <location>
        <begin position="136"/>
        <end position="163"/>
    </location>
</feature>
<comment type="subcellular location">
    <subcellularLocation>
        <location evidence="1">Nucleus</location>
    </subcellularLocation>
</comment>
<sequence length="561" mass="60617">MDSGANKLLESAVQRTLHAHAFSRASSQASAVLTDLLSRYLALLTSTCAKYAHHAGRSGLTIRDAVGAFEDLGLSVEELTEYCATEGRELNRYALYSARRVEDLHEFRSQLADGLRQDRDDAIPLTYQPCPSSLLEEVDTDEEEDEDADGIEDDTLQDVEAMDVDGSSYTPAELSRKRPPSRPTTPQLPLSPISNPSSPPRKRSRNSDWDPPEYVPGHLPPFPTVSDEPPSIQPDHAPVPQPMAPPTQLPEVKIEKPAVQLPQSLTTTAAASDYLVQLPYSQSSLSSTPEWHLPSAPPQPTQTPTRQNRPPIPQIEPSLLAAYHHILTHPPPSDLPPLNPARHKVAMALLQESLTNSRWTPADSVFGSVGPCPPRVATIGPSYPIAIGDTHGDKDKDTKLPPTISRPVSGPERIAPLVGQQTSRIPDLARQVLPPTILARTSRLSHPPVLHRGNKPLTYGTGIPAPWNANAITTGPDGAVVPTPQSTKPKELAQTANGKEPPVKATLPDAKLFATWDYESKDFRVPLTPAVVRGRGRIGSMHSSGSGLISLPAALSRKGTK</sequence>
<feature type="domain" description="Bromodomain associated" evidence="6">
    <location>
        <begin position="2"/>
        <end position="78"/>
    </location>
</feature>
<dbReference type="CDD" id="cd00076">
    <property type="entry name" value="HFD_SF"/>
    <property type="match status" value="1"/>
</dbReference>
<dbReference type="InterPro" id="IPR009072">
    <property type="entry name" value="Histone-fold"/>
</dbReference>
<dbReference type="EMBL" id="JADNYJ010000044">
    <property type="protein sequence ID" value="KAF8901049.1"/>
    <property type="molecule type" value="Genomic_DNA"/>
</dbReference>
<evidence type="ECO:0000256" key="1">
    <source>
        <dbReference type="ARBA" id="ARBA00004123"/>
    </source>
</evidence>
<evidence type="ECO:0000256" key="5">
    <source>
        <dbReference type="SAM" id="MobiDB-lite"/>
    </source>
</evidence>
<proteinExistence type="predicted"/>
<dbReference type="Proteomes" id="UP000724874">
    <property type="component" value="Unassembled WGS sequence"/>
</dbReference>
<organism evidence="7 8">
    <name type="scientific">Gymnopilus junonius</name>
    <name type="common">Spectacular rustgill mushroom</name>
    <name type="synonym">Gymnopilus spectabilis subsp. junonius</name>
    <dbReference type="NCBI Taxonomy" id="109634"/>
    <lineage>
        <taxon>Eukaryota</taxon>
        <taxon>Fungi</taxon>
        <taxon>Dikarya</taxon>
        <taxon>Basidiomycota</taxon>
        <taxon>Agaricomycotina</taxon>
        <taxon>Agaricomycetes</taxon>
        <taxon>Agaricomycetidae</taxon>
        <taxon>Agaricales</taxon>
        <taxon>Agaricineae</taxon>
        <taxon>Hymenogastraceae</taxon>
        <taxon>Gymnopilus</taxon>
    </lineage>
</organism>
<evidence type="ECO:0000313" key="7">
    <source>
        <dbReference type="EMBL" id="KAF8901049.1"/>
    </source>
</evidence>
<dbReference type="GO" id="GO:0005634">
    <property type="term" value="C:nucleus"/>
    <property type="evidence" value="ECO:0007669"/>
    <property type="project" value="UniProtKB-SubCell"/>
</dbReference>
<dbReference type="SMART" id="SM00576">
    <property type="entry name" value="BTP"/>
    <property type="match status" value="1"/>
</dbReference>
<dbReference type="InterPro" id="IPR006565">
    <property type="entry name" value="BTP"/>
</dbReference>
<name>A0A9P5NQ69_GYMJU</name>
<evidence type="ECO:0000256" key="3">
    <source>
        <dbReference type="ARBA" id="ARBA00023163"/>
    </source>
</evidence>
<reference evidence="7" key="1">
    <citation type="submission" date="2020-11" db="EMBL/GenBank/DDBJ databases">
        <authorList>
            <consortium name="DOE Joint Genome Institute"/>
            <person name="Ahrendt S."/>
            <person name="Riley R."/>
            <person name="Andreopoulos W."/>
            <person name="LaButti K."/>
            <person name="Pangilinan J."/>
            <person name="Ruiz-duenas F.J."/>
            <person name="Barrasa J.M."/>
            <person name="Sanchez-Garcia M."/>
            <person name="Camarero S."/>
            <person name="Miyauchi S."/>
            <person name="Serrano A."/>
            <person name="Linde D."/>
            <person name="Babiker R."/>
            <person name="Drula E."/>
            <person name="Ayuso-Fernandez I."/>
            <person name="Pacheco R."/>
            <person name="Padilla G."/>
            <person name="Ferreira P."/>
            <person name="Barriuso J."/>
            <person name="Kellner H."/>
            <person name="Castanera R."/>
            <person name="Alfaro M."/>
            <person name="Ramirez L."/>
            <person name="Pisabarro A.G."/>
            <person name="Kuo A."/>
            <person name="Tritt A."/>
            <person name="Lipzen A."/>
            <person name="He G."/>
            <person name="Yan M."/>
            <person name="Ng V."/>
            <person name="Cullen D."/>
            <person name="Martin F."/>
            <person name="Rosso M.-N."/>
            <person name="Henrissat B."/>
            <person name="Hibbett D."/>
            <person name="Martinez A.T."/>
            <person name="Grigoriev I.V."/>
        </authorList>
    </citation>
    <scope>NUCLEOTIDE SEQUENCE</scope>
    <source>
        <strain evidence="7">AH 44721</strain>
    </source>
</reference>
<evidence type="ECO:0000259" key="6">
    <source>
        <dbReference type="SMART" id="SM00576"/>
    </source>
</evidence>
<evidence type="ECO:0000256" key="4">
    <source>
        <dbReference type="ARBA" id="ARBA00023242"/>
    </source>
</evidence>
<evidence type="ECO:0000313" key="8">
    <source>
        <dbReference type="Proteomes" id="UP000724874"/>
    </source>
</evidence>
<keyword evidence="3" id="KW-0804">Transcription</keyword>
<keyword evidence="2" id="KW-0805">Transcription regulation</keyword>
<dbReference type="OrthoDB" id="436852at2759"/>